<feature type="compositionally biased region" description="Gly residues" evidence="1">
    <location>
        <begin position="100"/>
        <end position="110"/>
    </location>
</feature>
<dbReference type="Proteomes" id="UP001397290">
    <property type="component" value="Unassembled WGS sequence"/>
</dbReference>
<organism evidence="2 3">
    <name type="scientific">Beauveria asiatica</name>
    <dbReference type="NCBI Taxonomy" id="1069075"/>
    <lineage>
        <taxon>Eukaryota</taxon>
        <taxon>Fungi</taxon>
        <taxon>Dikarya</taxon>
        <taxon>Ascomycota</taxon>
        <taxon>Pezizomycotina</taxon>
        <taxon>Sordariomycetes</taxon>
        <taxon>Hypocreomycetidae</taxon>
        <taxon>Hypocreales</taxon>
        <taxon>Cordycipitaceae</taxon>
        <taxon>Beauveria</taxon>
    </lineage>
</organism>
<sequence length="110" mass="12419">MCLTQKSADVVVMDISHKIRKQPFVMRFNKPEYTLGTTKVFNLVQVDDSDEVPLPVNVVRIYSHHEVDNIKRMTGSRLRDHLREAGQRIGGGAPHVIHPRGGGAGLERRH</sequence>
<gene>
    <name evidence="2" type="ORF">G3M48_009433</name>
</gene>
<feature type="region of interest" description="Disordered" evidence="1">
    <location>
        <begin position="88"/>
        <end position="110"/>
    </location>
</feature>
<dbReference type="AlphaFoldDB" id="A0AAW0S327"/>
<evidence type="ECO:0000313" key="2">
    <source>
        <dbReference type="EMBL" id="KAK8148678.1"/>
    </source>
</evidence>
<evidence type="ECO:0000313" key="3">
    <source>
        <dbReference type="Proteomes" id="UP001397290"/>
    </source>
</evidence>
<accession>A0AAW0S327</accession>
<protein>
    <submittedName>
        <fullName evidence="2">Uncharacterized protein</fullName>
    </submittedName>
</protein>
<comment type="caution">
    <text evidence="2">The sequence shown here is derived from an EMBL/GenBank/DDBJ whole genome shotgun (WGS) entry which is preliminary data.</text>
</comment>
<evidence type="ECO:0000256" key="1">
    <source>
        <dbReference type="SAM" id="MobiDB-lite"/>
    </source>
</evidence>
<keyword evidence="3" id="KW-1185">Reference proteome</keyword>
<reference evidence="2 3" key="1">
    <citation type="submission" date="2020-02" db="EMBL/GenBank/DDBJ databases">
        <title>Comparative genomics of the hypocrealean fungal genus Beauvera.</title>
        <authorList>
            <person name="Showalter D.N."/>
            <person name="Bushley K.E."/>
            <person name="Rehner S.A."/>
        </authorList>
    </citation>
    <scope>NUCLEOTIDE SEQUENCE [LARGE SCALE GENOMIC DNA]</scope>
    <source>
        <strain evidence="2 3">ARSEF4384</strain>
    </source>
</reference>
<proteinExistence type="predicted"/>
<dbReference type="EMBL" id="JAAHCF010000077">
    <property type="protein sequence ID" value="KAK8148678.1"/>
    <property type="molecule type" value="Genomic_DNA"/>
</dbReference>
<name>A0AAW0S327_9HYPO</name>